<proteinExistence type="inferred from homology"/>
<evidence type="ECO:0000256" key="1">
    <source>
        <dbReference type="ARBA" id="ARBA00010282"/>
    </source>
</evidence>
<feature type="domain" description="Fe-S metabolism associated" evidence="2">
    <location>
        <begin position="14"/>
        <end position="130"/>
    </location>
</feature>
<dbReference type="SUPFAM" id="SSF82649">
    <property type="entry name" value="SufE/NifU"/>
    <property type="match status" value="1"/>
</dbReference>
<dbReference type="RefSeq" id="WP_058723779.1">
    <property type="nucleotide sequence ID" value="NZ_LMUA01000033.1"/>
</dbReference>
<dbReference type="EMBL" id="LMUA01000033">
    <property type="protein sequence ID" value="KUE74997.1"/>
    <property type="molecule type" value="Genomic_DNA"/>
</dbReference>
<protein>
    <recommendedName>
        <fullName evidence="2">Fe-S metabolism associated domain-containing protein</fullName>
    </recommendedName>
</protein>
<name>A0A0W7TMI5_9FIRM</name>
<dbReference type="AlphaFoldDB" id="A0A0W7TMI5"/>
<evidence type="ECO:0000259" key="2">
    <source>
        <dbReference type="Pfam" id="PF02657"/>
    </source>
</evidence>
<evidence type="ECO:0000313" key="3">
    <source>
        <dbReference type="EMBL" id="KUE74997.1"/>
    </source>
</evidence>
<organism evidence="3 4">
    <name type="scientific">Ruthenibacterium lactatiformans</name>
    <dbReference type="NCBI Taxonomy" id="1550024"/>
    <lineage>
        <taxon>Bacteria</taxon>
        <taxon>Bacillati</taxon>
        <taxon>Bacillota</taxon>
        <taxon>Clostridia</taxon>
        <taxon>Eubacteriales</taxon>
        <taxon>Oscillospiraceae</taxon>
        <taxon>Ruthenibacterium</taxon>
    </lineage>
</organism>
<dbReference type="PANTHER" id="PTHR43597:SF5">
    <property type="entry name" value="SUFE-LIKE PROTEIN 2, CHLOROPLASTIC"/>
    <property type="match status" value="1"/>
</dbReference>
<accession>A0A0W7TMI5</accession>
<comment type="similarity">
    <text evidence="1">Belongs to the SufE family.</text>
</comment>
<dbReference type="Gene3D" id="3.90.1010.10">
    <property type="match status" value="1"/>
</dbReference>
<sequence length="138" mass="15828">MTFEAREQRLLQNYRMLENDLDRFDWIIQKGLSLKDKNVTERIESNRIDSCDSGLWMTVSEQEGKIQVSISSDALLVQGVASLAAELVEGLTIDEALLVDENFPDKLYGDNIITPQRCASLKEILYRIRKYAEAWKKG</sequence>
<reference evidence="3 4" key="1">
    <citation type="submission" date="2015-10" db="EMBL/GenBank/DDBJ databases">
        <title>A novel member of the family Ruminococcaceae isolated from human faeces.</title>
        <authorList>
            <person name="Shkoporov A.N."/>
            <person name="Chaplin A.V."/>
            <person name="Motuzova O.V."/>
            <person name="Kafarskaia L.I."/>
            <person name="Efimov B.A."/>
        </authorList>
    </citation>
    <scope>NUCLEOTIDE SEQUENCE [LARGE SCALE GENOMIC DNA]</scope>
    <source>
        <strain evidence="3 4">668</strain>
    </source>
</reference>
<gene>
    <name evidence="3" type="ORF">ASJ35_16225</name>
</gene>
<comment type="caution">
    <text evidence="3">The sequence shown here is derived from an EMBL/GenBank/DDBJ whole genome shotgun (WGS) entry which is preliminary data.</text>
</comment>
<evidence type="ECO:0000313" key="4">
    <source>
        <dbReference type="Proteomes" id="UP000053433"/>
    </source>
</evidence>
<dbReference type="Proteomes" id="UP000053433">
    <property type="component" value="Unassembled WGS sequence"/>
</dbReference>
<dbReference type="InterPro" id="IPR003808">
    <property type="entry name" value="Fe-S_metab-assoc_dom"/>
</dbReference>
<dbReference type="Pfam" id="PF02657">
    <property type="entry name" value="SufE"/>
    <property type="match status" value="1"/>
</dbReference>
<dbReference type="PANTHER" id="PTHR43597">
    <property type="entry name" value="SULFUR ACCEPTOR PROTEIN CSDE"/>
    <property type="match status" value="1"/>
</dbReference>